<evidence type="ECO:0000313" key="3">
    <source>
        <dbReference type="Proteomes" id="UP000035721"/>
    </source>
</evidence>
<keyword evidence="1" id="KW-0812">Transmembrane</keyword>
<comment type="caution">
    <text evidence="2">The sequence shown here is derived from an EMBL/GenBank/DDBJ whole genome shotgun (WGS) entry which is preliminary data.</text>
</comment>
<dbReference type="AlphaFoldDB" id="A0A077M5P7"/>
<reference evidence="2 3" key="1">
    <citation type="journal article" date="2013" name="ISME J.">
        <title>A metabolic model for members of the genus Tetrasphaera involved in enhanced biological phosphorus removal.</title>
        <authorList>
            <person name="Kristiansen R."/>
            <person name="Nguyen H.T.T."/>
            <person name="Saunders A.M."/>
            <person name="Nielsen J.L."/>
            <person name="Wimmer R."/>
            <person name="Le V.Q."/>
            <person name="McIlroy S.J."/>
            <person name="Petrovski S."/>
            <person name="Seviour R.J."/>
            <person name="Calteau A."/>
            <person name="Nielsen K.L."/>
            <person name="Nielsen P.H."/>
        </authorList>
    </citation>
    <scope>NUCLEOTIDE SEQUENCE [LARGE SCALE GENOMIC DNA]</scope>
    <source>
        <strain evidence="2 3">T1-X7</strain>
    </source>
</reference>
<keyword evidence="1" id="KW-1133">Transmembrane helix</keyword>
<keyword evidence="1" id="KW-0472">Membrane</keyword>
<feature type="transmembrane region" description="Helical" evidence="1">
    <location>
        <begin position="6"/>
        <end position="33"/>
    </location>
</feature>
<accession>A0A077M5P7</accession>
<protein>
    <submittedName>
        <fullName evidence="2">Uncharacterized protein</fullName>
    </submittedName>
</protein>
<dbReference type="EMBL" id="CAJB01000375">
    <property type="protein sequence ID" value="CCH79494.1"/>
    <property type="molecule type" value="Genomic_DNA"/>
</dbReference>
<proteinExistence type="predicted"/>
<evidence type="ECO:0000256" key="1">
    <source>
        <dbReference type="SAM" id="Phobius"/>
    </source>
</evidence>
<evidence type="ECO:0000313" key="2">
    <source>
        <dbReference type="EMBL" id="CCH79494.1"/>
    </source>
</evidence>
<sequence>MRLGSWGFVVVLVSMMLSLVFIAVVLMGIAMLAGAGLSD</sequence>
<organism evidence="2 3">
    <name type="scientific">Nostocoides japonicum T1-X7</name>
    <dbReference type="NCBI Taxonomy" id="1194083"/>
    <lineage>
        <taxon>Bacteria</taxon>
        <taxon>Bacillati</taxon>
        <taxon>Actinomycetota</taxon>
        <taxon>Actinomycetes</taxon>
        <taxon>Micrococcales</taxon>
        <taxon>Intrasporangiaceae</taxon>
        <taxon>Nostocoides</taxon>
    </lineage>
</organism>
<name>A0A077M5P7_9MICO</name>
<keyword evidence="3" id="KW-1185">Reference proteome</keyword>
<dbReference type="Proteomes" id="UP000035721">
    <property type="component" value="Unassembled WGS sequence"/>
</dbReference>
<gene>
    <name evidence="2" type="ORF">BN12_440038</name>
</gene>